<evidence type="ECO:0000259" key="5">
    <source>
        <dbReference type="PROSITE" id="PS50830"/>
    </source>
</evidence>
<keyword evidence="3" id="KW-0378">Hydrolase</keyword>
<dbReference type="InterPro" id="IPR035437">
    <property type="entry name" value="SNase_OB-fold_sf"/>
</dbReference>
<accession>A0A1S8DJV1</accession>
<protein>
    <recommendedName>
        <fullName evidence="5">TNase-like domain-containing protein</fullName>
    </recommendedName>
</protein>
<dbReference type="PROSITE" id="PS51257">
    <property type="entry name" value="PROKAR_LIPOPROTEIN"/>
    <property type="match status" value="1"/>
</dbReference>
<keyword evidence="1" id="KW-0540">Nuclease</keyword>
<evidence type="ECO:0000313" key="7">
    <source>
        <dbReference type="Proteomes" id="UP000242847"/>
    </source>
</evidence>
<evidence type="ECO:0000313" key="6">
    <source>
        <dbReference type="EMBL" id="ONM45086.1"/>
    </source>
</evidence>
<dbReference type="Pfam" id="PF00565">
    <property type="entry name" value="SNase"/>
    <property type="match status" value="1"/>
</dbReference>
<dbReference type="AlphaFoldDB" id="A0A1S8DJV1"/>
<dbReference type="EMBL" id="MUBC01000006">
    <property type="protein sequence ID" value="ONM45086.1"/>
    <property type="molecule type" value="Genomic_DNA"/>
</dbReference>
<feature type="domain" description="TNase-like" evidence="5">
    <location>
        <begin position="44"/>
        <end position="173"/>
    </location>
</feature>
<sequence>MALVKHKKASLWGAFFVACSLLGCGQAQGEDPVALPATCSMPAQAQPVRSRSVTDGDTLRLSDGRRLRLIGINTPEIGRDGAPSEPYAQAARRALQTLVDHQPLQLALGEDGRDHYGRTLGYLFDEQGRSIEALLLSQGLGYAVVIPPNDLLAECHQAAEQLARSARRGLWQNPPVLSLDELDSGGFHVLQGRVAAVTSSRHALWIDLDGPLTLRLERRDLDYFDHAPDASLVGQQLEVRGWVVDREGREGMRDGFRRYMISLRHPAQWRMVTTP</sequence>
<evidence type="ECO:0000256" key="2">
    <source>
        <dbReference type="ARBA" id="ARBA00022759"/>
    </source>
</evidence>
<dbReference type="Proteomes" id="UP000242847">
    <property type="component" value="Unassembled WGS sequence"/>
</dbReference>
<evidence type="ECO:0000256" key="1">
    <source>
        <dbReference type="ARBA" id="ARBA00022722"/>
    </source>
</evidence>
<keyword evidence="7" id="KW-1185">Reference proteome</keyword>
<dbReference type="SUPFAM" id="SSF50199">
    <property type="entry name" value="Staphylococcal nuclease"/>
    <property type="match status" value="1"/>
</dbReference>
<feature type="chain" id="PRO_5010575283" description="TNase-like domain-containing protein" evidence="4">
    <location>
        <begin position="30"/>
        <end position="275"/>
    </location>
</feature>
<gene>
    <name evidence="6" type="ORF">BXT89_03815</name>
</gene>
<proteinExistence type="predicted"/>
<dbReference type="SMART" id="SM00318">
    <property type="entry name" value="SNc"/>
    <property type="match status" value="1"/>
</dbReference>
<name>A0A1S8DJV1_9GAMM</name>
<dbReference type="GO" id="GO:0004519">
    <property type="term" value="F:endonuclease activity"/>
    <property type="evidence" value="ECO:0007669"/>
    <property type="project" value="UniProtKB-KW"/>
</dbReference>
<evidence type="ECO:0000256" key="3">
    <source>
        <dbReference type="ARBA" id="ARBA00022801"/>
    </source>
</evidence>
<dbReference type="PANTHER" id="PTHR12302:SF3">
    <property type="entry name" value="SERINE_THREONINE-PROTEIN KINASE 31"/>
    <property type="match status" value="1"/>
</dbReference>
<dbReference type="GO" id="GO:0016787">
    <property type="term" value="F:hydrolase activity"/>
    <property type="evidence" value="ECO:0007669"/>
    <property type="project" value="UniProtKB-KW"/>
</dbReference>
<organism evidence="6 7">
    <name type="scientific">Halopseudomonas pachastrellae</name>
    <dbReference type="NCBI Taxonomy" id="254161"/>
    <lineage>
        <taxon>Bacteria</taxon>
        <taxon>Pseudomonadati</taxon>
        <taxon>Pseudomonadota</taxon>
        <taxon>Gammaproteobacteria</taxon>
        <taxon>Pseudomonadales</taxon>
        <taxon>Pseudomonadaceae</taxon>
        <taxon>Halopseudomonas</taxon>
    </lineage>
</organism>
<evidence type="ECO:0000256" key="4">
    <source>
        <dbReference type="SAM" id="SignalP"/>
    </source>
</evidence>
<comment type="caution">
    <text evidence="6">The sequence shown here is derived from an EMBL/GenBank/DDBJ whole genome shotgun (WGS) entry which is preliminary data.</text>
</comment>
<keyword evidence="4" id="KW-0732">Signal</keyword>
<dbReference type="Gene3D" id="2.40.50.90">
    <property type="match status" value="1"/>
</dbReference>
<keyword evidence="2" id="KW-0255">Endonuclease</keyword>
<dbReference type="OrthoDB" id="6867997at2"/>
<dbReference type="STRING" id="254161.SAMN05216256_114116"/>
<dbReference type="InterPro" id="IPR016071">
    <property type="entry name" value="Staphylococal_nuclease_OB-fold"/>
</dbReference>
<dbReference type="PROSITE" id="PS50830">
    <property type="entry name" value="TNASE_3"/>
    <property type="match status" value="1"/>
</dbReference>
<dbReference type="PANTHER" id="PTHR12302">
    <property type="entry name" value="EBNA2 BINDING PROTEIN P100"/>
    <property type="match status" value="1"/>
</dbReference>
<reference evidence="6 7" key="1">
    <citation type="submission" date="2017-01" db="EMBL/GenBank/DDBJ databases">
        <title>Draft genome sequence of Pseudomonas pachastrellae type strain CCUG 46540T from a deep sea.</title>
        <authorList>
            <person name="Gomila M."/>
            <person name="Mulet M."/>
            <person name="Lalucat J."/>
            <person name="Garcia-Valdes E."/>
        </authorList>
    </citation>
    <scope>NUCLEOTIDE SEQUENCE [LARGE SCALE GENOMIC DNA]</scope>
    <source>
        <strain evidence="6 7">CCUG 46540</strain>
    </source>
</reference>
<feature type="signal peptide" evidence="4">
    <location>
        <begin position="1"/>
        <end position="29"/>
    </location>
</feature>